<dbReference type="Gene3D" id="2.60.40.1930">
    <property type="match status" value="1"/>
</dbReference>
<comment type="caution">
    <text evidence="1">The sequence shown here is derived from an EMBL/GenBank/DDBJ whole genome shotgun (WGS) entry which is preliminary data.</text>
</comment>
<dbReference type="EMBL" id="WPIN01000031">
    <property type="protein sequence ID" value="MVM36092.1"/>
    <property type="molecule type" value="Genomic_DNA"/>
</dbReference>
<sequence length="774" mass="85997">MVDLLFKGIRGLVWFNCLGLITTGYGQTKPTALTLIQPFEKVYIQTDRVQYVAGDTIWLAAYRVNATDHSPKAPSQTLYVHLLDSMGLSKASPILHIDSSGHASTTISLPDTLPAGTYQLLAYTNWMRNTDSDWMFRKRIHIEATTHQVTQPGALLTTGLILQLFPEGGHLVIGLTSRIAFQALDKQGHSLFIQGVLVNQQGDTLTDFRSIHQGMGTFSLTPQANQHYRAIAITQDGRKAVVDLPPALLTGYQLAVDNLTDAHHVRVVIHSSQPQPGQLILLAHLRGQICYQHQLDANQPELRVSIPYDSIPQDGILHLTLFDTHIQPVAERLAFINRHHQLTIRIQANQASYQPGQPVSLSISVTDPAGKPVTTQLSLAVTDRGQALEFAPNEATLRSYLLLSSDLKGYIEEPEYYFDTTQVHARQYLDYVMMTHGWRRFSWQAILSDSTLQPVFKPETGLSIVGQVRYRDDQKVAREAVLTGMLKTNRQLVPLNITTDKEGRLALENLLFSDTATLILRHRTNRPIKFALTSPPPPPFVALPPWVVDRVAERQASVNQTLEMQAFMKQLRANGGRLLQAVNVKAKRLDASRTDARRQGYGIPDQTIKVTDQMTSGKHSASQLIGRSRFTKPIYMIDGMPVSGDALDALSASDVAAIDLVYAGAPDGDGVINMLTKQGPEAGKHINQVIRQLVGYAVSREFYSSPLMEHQSPKPVDYRSTLYWNPALQTDKNGQARILFYTTDRVTTIQAVVEGINGFGQPGYGRILYKVQPK</sequence>
<dbReference type="AlphaFoldDB" id="A0A7K1SQM1"/>
<evidence type="ECO:0008006" key="3">
    <source>
        <dbReference type="Google" id="ProtNLM"/>
    </source>
</evidence>
<evidence type="ECO:0000313" key="2">
    <source>
        <dbReference type="Proteomes" id="UP000436006"/>
    </source>
</evidence>
<dbReference type="RefSeq" id="WP_157590893.1">
    <property type="nucleotide sequence ID" value="NZ_WPIN01000031.1"/>
</dbReference>
<keyword evidence="2" id="KW-1185">Reference proteome</keyword>
<gene>
    <name evidence="1" type="ORF">GO755_39125</name>
</gene>
<accession>A0A7K1SQM1</accession>
<name>A0A7K1SQM1_9BACT</name>
<dbReference type="Proteomes" id="UP000436006">
    <property type="component" value="Unassembled WGS sequence"/>
</dbReference>
<organism evidence="1 2">
    <name type="scientific">Spirosoma arboris</name>
    <dbReference type="NCBI Taxonomy" id="2682092"/>
    <lineage>
        <taxon>Bacteria</taxon>
        <taxon>Pseudomonadati</taxon>
        <taxon>Bacteroidota</taxon>
        <taxon>Cytophagia</taxon>
        <taxon>Cytophagales</taxon>
        <taxon>Cytophagaceae</taxon>
        <taxon>Spirosoma</taxon>
    </lineage>
</organism>
<reference evidence="1 2" key="1">
    <citation type="submission" date="2019-12" db="EMBL/GenBank/DDBJ databases">
        <title>Spirosoma sp. HMF4905 genome sequencing and assembly.</title>
        <authorList>
            <person name="Kang H."/>
            <person name="Cha I."/>
            <person name="Kim H."/>
            <person name="Joh K."/>
        </authorList>
    </citation>
    <scope>NUCLEOTIDE SEQUENCE [LARGE SCALE GENOMIC DNA]</scope>
    <source>
        <strain evidence="1 2">HMF4905</strain>
    </source>
</reference>
<proteinExistence type="predicted"/>
<evidence type="ECO:0000313" key="1">
    <source>
        <dbReference type="EMBL" id="MVM36092.1"/>
    </source>
</evidence>
<protein>
    <recommendedName>
        <fullName evidence="3">TonB-dependent receptor plug domain-containing protein</fullName>
    </recommendedName>
</protein>